<reference evidence="4" key="1">
    <citation type="journal article" date="2019" name="Int. J. Syst. Evol. Microbiol.">
        <title>The Global Catalogue of Microorganisms (GCM) 10K type strain sequencing project: providing services to taxonomists for standard genome sequencing and annotation.</title>
        <authorList>
            <consortium name="The Broad Institute Genomics Platform"/>
            <consortium name="The Broad Institute Genome Sequencing Center for Infectious Disease"/>
            <person name="Wu L."/>
            <person name="Ma J."/>
        </authorList>
    </citation>
    <scope>NUCLEOTIDE SEQUENCE [LARGE SCALE GENOMIC DNA]</scope>
    <source>
        <strain evidence="4">JCM 14549</strain>
    </source>
</reference>
<feature type="compositionally biased region" description="Low complexity" evidence="1">
    <location>
        <begin position="205"/>
        <end position="220"/>
    </location>
</feature>
<feature type="compositionally biased region" description="Polar residues" evidence="1">
    <location>
        <begin position="186"/>
        <end position="195"/>
    </location>
</feature>
<evidence type="ECO:0000256" key="1">
    <source>
        <dbReference type="SAM" id="MobiDB-lite"/>
    </source>
</evidence>
<feature type="compositionally biased region" description="Basic and acidic residues" evidence="1">
    <location>
        <begin position="147"/>
        <end position="178"/>
    </location>
</feature>
<dbReference type="Gene3D" id="1.20.120.20">
    <property type="entry name" value="Apolipoprotein"/>
    <property type="match status" value="1"/>
</dbReference>
<evidence type="ECO:0000313" key="4">
    <source>
        <dbReference type="Proteomes" id="UP001403094"/>
    </source>
</evidence>
<keyword evidence="2" id="KW-1133">Transmembrane helix</keyword>
<proteinExistence type="predicted"/>
<feature type="compositionally biased region" description="Low complexity" evidence="1">
    <location>
        <begin position="10"/>
        <end position="32"/>
    </location>
</feature>
<keyword evidence="2" id="KW-0812">Transmembrane</keyword>
<feature type="compositionally biased region" description="Low complexity" evidence="1">
    <location>
        <begin position="94"/>
        <end position="103"/>
    </location>
</feature>
<organism evidence="3 4">
    <name type="scientific">Streptomyces cheonanensis</name>
    <dbReference type="NCBI Taxonomy" id="312720"/>
    <lineage>
        <taxon>Bacteria</taxon>
        <taxon>Bacillati</taxon>
        <taxon>Actinomycetota</taxon>
        <taxon>Actinomycetes</taxon>
        <taxon>Kitasatosporales</taxon>
        <taxon>Streptomycetaceae</taxon>
        <taxon>Streptomyces</taxon>
    </lineage>
</organism>
<keyword evidence="2" id="KW-0472">Membrane</keyword>
<feature type="region of interest" description="Disordered" evidence="1">
    <location>
        <begin position="821"/>
        <end position="858"/>
    </location>
</feature>
<protein>
    <submittedName>
        <fullName evidence="3">Uncharacterized protein</fullName>
    </submittedName>
</protein>
<feature type="compositionally biased region" description="Basic and acidic residues" evidence="1">
    <location>
        <begin position="257"/>
        <end position="272"/>
    </location>
</feature>
<gene>
    <name evidence="3" type="ORF">GCM10009757_36080</name>
</gene>
<feature type="transmembrane region" description="Helical" evidence="2">
    <location>
        <begin position="772"/>
        <end position="792"/>
    </location>
</feature>
<accession>A0ABP5GU17</accession>
<feature type="transmembrane region" description="Helical" evidence="2">
    <location>
        <begin position="694"/>
        <end position="720"/>
    </location>
</feature>
<keyword evidence="4" id="KW-1185">Reference proteome</keyword>
<name>A0ABP5GU17_9ACTN</name>
<comment type="caution">
    <text evidence="3">The sequence shown here is derived from an EMBL/GenBank/DDBJ whole genome shotgun (WGS) entry which is preliminary data.</text>
</comment>
<evidence type="ECO:0000256" key="2">
    <source>
        <dbReference type="SAM" id="Phobius"/>
    </source>
</evidence>
<feature type="compositionally biased region" description="Basic and acidic residues" evidence="1">
    <location>
        <begin position="234"/>
        <end position="245"/>
    </location>
</feature>
<feature type="region of interest" description="Disordered" evidence="1">
    <location>
        <begin position="1"/>
        <end position="124"/>
    </location>
</feature>
<feature type="region of interest" description="Disordered" evidence="1">
    <location>
        <begin position="142"/>
        <end position="335"/>
    </location>
</feature>
<feature type="compositionally biased region" description="Basic and acidic residues" evidence="1">
    <location>
        <begin position="825"/>
        <end position="839"/>
    </location>
</feature>
<dbReference type="EMBL" id="BAAANQ010000007">
    <property type="protein sequence ID" value="GAA2057350.1"/>
    <property type="molecule type" value="Genomic_DNA"/>
</dbReference>
<feature type="compositionally biased region" description="Basic and acidic residues" evidence="1">
    <location>
        <begin position="320"/>
        <end position="335"/>
    </location>
</feature>
<evidence type="ECO:0000313" key="3">
    <source>
        <dbReference type="EMBL" id="GAA2057350.1"/>
    </source>
</evidence>
<dbReference type="Proteomes" id="UP001403094">
    <property type="component" value="Unassembled WGS sequence"/>
</dbReference>
<feature type="compositionally biased region" description="Low complexity" evidence="1">
    <location>
        <begin position="276"/>
        <end position="311"/>
    </location>
</feature>
<dbReference type="RefSeq" id="WP_346071023.1">
    <property type="nucleotide sequence ID" value="NZ_BAAANQ010000007.1"/>
</dbReference>
<sequence length="1327" mass="144237">MKETGEQAKPKTSSTTPATPATPATTRPARAPLSLHHLQRTAGNAAVSRLVAQRYTPPVKPPPAQAPGMRRVNADIGAKKQKLAAHPAPTAESRAAQDAAVAPPDDRQAQAKTQQAEKMNAAEPGDFDKAAFIAAVNQAVEAQAPKNLDEADKFSDSGNADRIKDEVDGKVADGKDTSSEDIATATGETPDTSNTTEKDVTPLTADQPPGNPGAPNAGDAVPDRQPEEVTDFSEGQRDTEQRMAEADVTEEQLARGNEPDFDHALAEKKQGEEETAAAPAQARAAENTELQTAKSGAAAAGAQAMAGLTATREATGRQVDSGKTETKSADEQKREQVTATLQKVFDRTKTDVEKILDSLDGKVDTQFTNGEKRARDAFTADHERRMKAYKDKRYSGLRGKARWVKDKFAGLPEEANGIYQESRKLYVNQMQGVISDIADTIGRELGRAKTRIGQGRAELQAEVGKLPADLRRFGEEAAQDFAGQFDDLETQVDEKSEQLVQDLAQKYTEALDAIDEEITALQEANKGLWDRVKDAVVGVIQTIIELTNALMGILAKAASAVSKIIKDPIGFLGNVVRYVGDGLNLFTANIEQHLKTGLVSWLLGTAVKTGLQIPAKFDAKGIVQLLASLLGLTWDTIRAKIVRKGVPDKAMATVEKSIPEAQALQREGPAGLTKEITGESGDLKKTILDDLKSYLIPTVIVAGIAWIVSLLTPASAFVRAVKGIIDIVTFIVTQAAQITDFMNAILDAVIAIANGAASGVPKLIESALSTSIPLLLGFLAALLGIGSLATKVRSVFQKVSRPVGRAIDKIITRIAKKAKSLWRQKGRESRGNDGSDTARSRNVKQQARRMLTQSSSASLEDDRALDSLLDRILRTLRPKGLKTMTKKFVEGSPGRYDIVATASPPEKIGAKSTNEQIKNHIKEHLHGHGRKWVAEKVHPSWWQVQVQKPEINDAKVWPSISVLNGTESKGVKYLQSEDSAYAHATLVNYFKSAPGKRSADTAEFSDFVFKKEDRNPVRNAFLDQVGEEAVGELRETGKKRVNEIAADADDTKILGELDRIRFRVDISNYGKFEPFLRDGADPDLMVAVQEAGGIVQFLEGMLRSREVNGITKERFEQLWNKGGATVAWLKDQFRAKMPGHHEWIPSNMILEVLDAAISHFDAGRVQGALDWLLLHNELRSRTNLVIWKRPEGLSSPPAGHVGSFYHKDEDKSVLTDGTEAFHDALREIFRANLTGDPAACLDKIFSALGVPQDGEIDGSHEEGLVWSGSTLGLSEEVLKMPIGVRYKLATKVFEDDFTVGQLAAQQRRNVAKIENDFDRVRKLLQGG</sequence>